<accession>A0A9D4RW79</accession>
<organism evidence="3 4">
    <name type="scientific">Dreissena polymorpha</name>
    <name type="common">Zebra mussel</name>
    <name type="synonym">Mytilus polymorpha</name>
    <dbReference type="NCBI Taxonomy" id="45954"/>
    <lineage>
        <taxon>Eukaryota</taxon>
        <taxon>Metazoa</taxon>
        <taxon>Spiralia</taxon>
        <taxon>Lophotrochozoa</taxon>
        <taxon>Mollusca</taxon>
        <taxon>Bivalvia</taxon>
        <taxon>Autobranchia</taxon>
        <taxon>Heteroconchia</taxon>
        <taxon>Euheterodonta</taxon>
        <taxon>Imparidentia</taxon>
        <taxon>Neoheterodontei</taxon>
        <taxon>Myida</taxon>
        <taxon>Dreissenoidea</taxon>
        <taxon>Dreissenidae</taxon>
        <taxon>Dreissena</taxon>
    </lineage>
</organism>
<gene>
    <name evidence="3" type="ORF">DPMN_007641</name>
    <name evidence="2" type="ORF">DPMN_115016</name>
</gene>
<dbReference type="AlphaFoldDB" id="A0A9D4RW79"/>
<comment type="caution">
    <text evidence="3">The sequence shown here is derived from an EMBL/GenBank/DDBJ whole genome shotgun (WGS) entry which is preliminary data.</text>
</comment>
<sequence length="52" mass="5704">MLKSLRCRLGGGDAASGEDARTQSQHLSEVASFFFRNVRPHDVQLPCVSSEI</sequence>
<name>A0A9D4RW79_DREPO</name>
<feature type="region of interest" description="Disordered" evidence="1">
    <location>
        <begin position="1"/>
        <end position="22"/>
    </location>
</feature>
<evidence type="ECO:0000313" key="3">
    <source>
        <dbReference type="EMBL" id="KAH3883681.1"/>
    </source>
</evidence>
<dbReference type="EMBL" id="JAIWYP010000001">
    <property type="protein sequence ID" value="KAH3883681.1"/>
    <property type="molecule type" value="Genomic_DNA"/>
</dbReference>
<evidence type="ECO:0000256" key="1">
    <source>
        <dbReference type="SAM" id="MobiDB-lite"/>
    </source>
</evidence>
<dbReference type="EMBL" id="JAIWYP010000004">
    <property type="protein sequence ID" value="KAH3841550.1"/>
    <property type="molecule type" value="Genomic_DNA"/>
</dbReference>
<keyword evidence="4" id="KW-1185">Reference proteome</keyword>
<proteinExistence type="predicted"/>
<evidence type="ECO:0000313" key="2">
    <source>
        <dbReference type="EMBL" id="KAH3841550.1"/>
    </source>
</evidence>
<reference evidence="3" key="1">
    <citation type="journal article" date="2019" name="bioRxiv">
        <title>The Genome of the Zebra Mussel, Dreissena polymorpha: A Resource for Invasive Species Research.</title>
        <authorList>
            <person name="McCartney M.A."/>
            <person name="Auch B."/>
            <person name="Kono T."/>
            <person name="Mallez S."/>
            <person name="Zhang Y."/>
            <person name="Obille A."/>
            <person name="Becker A."/>
            <person name="Abrahante J.E."/>
            <person name="Garbe J."/>
            <person name="Badalamenti J.P."/>
            <person name="Herman A."/>
            <person name="Mangelson H."/>
            <person name="Liachko I."/>
            <person name="Sullivan S."/>
            <person name="Sone E.D."/>
            <person name="Koren S."/>
            <person name="Silverstein K.A.T."/>
            <person name="Beckman K.B."/>
            <person name="Gohl D.M."/>
        </authorList>
    </citation>
    <scope>NUCLEOTIDE SEQUENCE</scope>
    <source>
        <strain evidence="3">Duluth1</strain>
        <tissue evidence="3">Whole animal</tissue>
    </source>
</reference>
<dbReference type="Proteomes" id="UP000828390">
    <property type="component" value="Unassembled WGS sequence"/>
</dbReference>
<reference evidence="3" key="2">
    <citation type="submission" date="2020-11" db="EMBL/GenBank/DDBJ databases">
        <authorList>
            <person name="McCartney M.A."/>
            <person name="Auch B."/>
            <person name="Kono T."/>
            <person name="Mallez S."/>
            <person name="Becker A."/>
            <person name="Gohl D.M."/>
            <person name="Silverstein K.A.T."/>
            <person name="Koren S."/>
            <person name="Bechman K.B."/>
            <person name="Herman A."/>
            <person name="Abrahante J.E."/>
            <person name="Garbe J."/>
        </authorList>
    </citation>
    <scope>NUCLEOTIDE SEQUENCE</scope>
    <source>
        <strain evidence="3">Duluth1</strain>
        <tissue evidence="3">Whole animal</tissue>
    </source>
</reference>
<evidence type="ECO:0000313" key="4">
    <source>
        <dbReference type="Proteomes" id="UP000828390"/>
    </source>
</evidence>
<protein>
    <submittedName>
        <fullName evidence="3">Uncharacterized protein</fullName>
    </submittedName>
</protein>